<reference evidence="7 8" key="1">
    <citation type="submission" date="2024-03" db="EMBL/GenBank/DDBJ databases">
        <authorList>
            <person name="Gkanogiannis A."/>
            <person name="Becerra Lopez-Lavalle L."/>
        </authorList>
    </citation>
    <scope>NUCLEOTIDE SEQUENCE [LARGE SCALE GENOMIC DNA]</scope>
</reference>
<evidence type="ECO:0000256" key="3">
    <source>
        <dbReference type="ARBA" id="ARBA00023163"/>
    </source>
</evidence>
<dbReference type="PANTHER" id="PTHR46665:SF1">
    <property type="entry name" value="SPERMATOGENESIS- AND OOGENESIS-SPECIFIC BASIC HELIX-LOOP-HELIX-CONTAINING PROTEIN 1"/>
    <property type="match status" value="1"/>
</dbReference>
<accession>A0ABP0Z4R7</accession>
<dbReference type="SMART" id="SM00353">
    <property type="entry name" value="HLH"/>
    <property type="match status" value="1"/>
</dbReference>
<evidence type="ECO:0000256" key="5">
    <source>
        <dbReference type="SAM" id="Coils"/>
    </source>
</evidence>
<dbReference type="SUPFAM" id="SSF47459">
    <property type="entry name" value="HLH, helix-loop-helix DNA-binding domain"/>
    <property type="match status" value="1"/>
</dbReference>
<feature type="coiled-coil region" evidence="5">
    <location>
        <begin position="299"/>
        <end position="326"/>
    </location>
</feature>
<dbReference type="PROSITE" id="PS50888">
    <property type="entry name" value="BHLH"/>
    <property type="match status" value="1"/>
</dbReference>
<dbReference type="Proteomes" id="UP001642487">
    <property type="component" value="Chromosome 7"/>
</dbReference>
<dbReference type="Gene3D" id="4.10.280.10">
    <property type="entry name" value="Helix-loop-helix DNA-binding domain"/>
    <property type="match status" value="1"/>
</dbReference>
<dbReference type="EMBL" id="OZ021741">
    <property type="protein sequence ID" value="CAK9326711.1"/>
    <property type="molecule type" value="Genomic_DNA"/>
</dbReference>
<dbReference type="Pfam" id="PF23133">
    <property type="entry name" value="DUF7050"/>
    <property type="match status" value="1"/>
</dbReference>
<dbReference type="Pfam" id="PF23132">
    <property type="entry name" value="DUF7049"/>
    <property type="match status" value="1"/>
</dbReference>
<keyword evidence="8" id="KW-1185">Reference proteome</keyword>
<dbReference type="Pfam" id="PF00010">
    <property type="entry name" value="HLH"/>
    <property type="match status" value="1"/>
</dbReference>
<organism evidence="7 8">
    <name type="scientific">Citrullus colocynthis</name>
    <name type="common">colocynth</name>
    <dbReference type="NCBI Taxonomy" id="252529"/>
    <lineage>
        <taxon>Eukaryota</taxon>
        <taxon>Viridiplantae</taxon>
        <taxon>Streptophyta</taxon>
        <taxon>Embryophyta</taxon>
        <taxon>Tracheophyta</taxon>
        <taxon>Spermatophyta</taxon>
        <taxon>Magnoliopsida</taxon>
        <taxon>eudicotyledons</taxon>
        <taxon>Gunneridae</taxon>
        <taxon>Pentapetalae</taxon>
        <taxon>rosids</taxon>
        <taxon>fabids</taxon>
        <taxon>Cucurbitales</taxon>
        <taxon>Cucurbitaceae</taxon>
        <taxon>Benincaseae</taxon>
        <taxon>Citrullus</taxon>
    </lineage>
</organism>
<proteinExistence type="predicted"/>
<comment type="subcellular location">
    <subcellularLocation>
        <location evidence="1">Nucleus</location>
    </subcellularLocation>
</comment>
<evidence type="ECO:0000256" key="2">
    <source>
        <dbReference type="ARBA" id="ARBA00023015"/>
    </source>
</evidence>
<keyword evidence="5" id="KW-0175">Coiled coil</keyword>
<name>A0ABP0Z4R7_9ROSI</name>
<keyword evidence="4" id="KW-0539">Nucleus</keyword>
<gene>
    <name evidence="7" type="ORF">CITCOLO1_LOCUS19067</name>
</gene>
<keyword evidence="3" id="KW-0804">Transcription</keyword>
<evidence type="ECO:0000259" key="6">
    <source>
        <dbReference type="PROSITE" id="PS50888"/>
    </source>
</evidence>
<evidence type="ECO:0000313" key="8">
    <source>
        <dbReference type="Proteomes" id="UP001642487"/>
    </source>
</evidence>
<dbReference type="InterPro" id="IPR044658">
    <property type="entry name" value="bHLH92/bHLH041-like"/>
</dbReference>
<dbReference type="InterPro" id="IPR011598">
    <property type="entry name" value="bHLH_dom"/>
</dbReference>
<evidence type="ECO:0000313" key="7">
    <source>
        <dbReference type="EMBL" id="CAK9326711.1"/>
    </source>
</evidence>
<dbReference type="PANTHER" id="PTHR46665">
    <property type="entry name" value="TRANSCRIPTION FACTOR BHLH041-RELATED-RELATED"/>
    <property type="match status" value="1"/>
</dbReference>
<sequence>MEILFSLHQAARATFLQSIMQSFHSTYICLWSYFPHPSNCLLNLDGLYREEDDDDQKKQPSSSMGSFERRLFNEYTQLIFNLENNLVPGHAFKNNISFLEVRESVLQTLSSSQIQKQFYAAAGIKIVVFMGSSNGEIEVGFSEVNMVEKMKQTNPLFPGWEEASSIDLKSSSIEESPESPSLLFYNDLSKILLPPPPSSSSWLSGGSRGSAFQEYNVKKKTAAAEDHRRRESLMKKGIVFYRKLKLMRVGERIETRRPASAQLLHMIAERRRREKLNKSFFALRSILPLETKKDKASVLATTREHLTKLKAQVSELSHKNQMLIEAQALQNRKHDQSITATSSLNERCIVKVSYAPPGSTEDIIDLEITVRGDGPLMADIAIRVLEFLNNIVNVRVFLSFHAHHQTVPSSLTRLGFRFSLQGGEWDESAFLEAVRRIVSDLPPVKENKP</sequence>
<protein>
    <recommendedName>
        <fullName evidence="6">BHLH domain-containing protein</fullName>
    </recommendedName>
</protein>
<feature type="domain" description="BHLH" evidence="6">
    <location>
        <begin position="260"/>
        <end position="309"/>
    </location>
</feature>
<dbReference type="InterPro" id="IPR036638">
    <property type="entry name" value="HLH_DNA-bd_sf"/>
</dbReference>
<dbReference type="InterPro" id="IPR055477">
    <property type="entry name" value="DUF7049"/>
</dbReference>
<evidence type="ECO:0000256" key="4">
    <source>
        <dbReference type="ARBA" id="ARBA00023242"/>
    </source>
</evidence>
<evidence type="ECO:0000256" key="1">
    <source>
        <dbReference type="ARBA" id="ARBA00004123"/>
    </source>
</evidence>
<keyword evidence="2" id="KW-0805">Transcription regulation</keyword>
<dbReference type="InterPro" id="IPR055478">
    <property type="entry name" value="DUF7050"/>
</dbReference>